<accession>A0AAV0C698</accession>
<evidence type="ECO:0000313" key="1">
    <source>
        <dbReference type="EMBL" id="CAH9064380.1"/>
    </source>
</evidence>
<comment type="caution">
    <text evidence="1">The sequence shown here is derived from an EMBL/GenBank/DDBJ whole genome shotgun (WGS) entry which is preliminary data.</text>
</comment>
<sequence>MKHRCRRGCKLSRLLIIQSPSKEVRRSKGVKGHHPNLLGIRDSLSVTASHDTAKNYFAVVPMHDCTYGSVCSDISAGHAYLISPSLFTSATYSLLKLGFALLPMPSISQWAAAPELVASHNTSTSNYEQPSPAADIWLVGITALELAYGGLQLPNRNAREAMVKDILHHNDLPPTIETEQQAMKIEHRNLLKHCAKKLPTPRCSASSSSSSSFSPAFTSMVNIHFVDHASFIIDVTTTQHPNNLNGLLNMLQMRGEHLVSPVSKKGLVPLVIPLYKQSSGVITALLQWPTAPPGSIRTQNEL</sequence>
<evidence type="ECO:0000313" key="2">
    <source>
        <dbReference type="Proteomes" id="UP001152523"/>
    </source>
</evidence>
<gene>
    <name evidence="1" type="ORF">CEPIT_LOCUS2102</name>
</gene>
<dbReference type="AlphaFoldDB" id="A0AAV0C698"/>
<reference evidence="1" key="1">
    <citation type="submission" date="2022-07" db="EMBL/GenBank/DDBJ databases">
        <authorList>
            <person name="Macas J."/>
            <person name="Novak P."/>
            <person name="Neumann P."/>
        </authorList>
    </citation>
    <scope>NUCLEOTIDE SEQUENCE</scope>
</reference>
<dbReference type="PANTHER" id="PTHR35115">
    <property type="entry name" value="CYCLIN DELTA-3"/>
    <property type="match status" value="1"/>
</dbReference>
<organism evidence="1 2">
    <name type="scientific">Cuscuta epithymum</name>
    <dbReference type="NCBI Taxonomy" id="186058"/>
    <lineage>
        <taxon>Eukaryota</taxon>
        <taxon>Viridiplantae</taxon>
        <taxon>Streptophyta</taxon>
        <taxon>Embryophyta</taxon>
        <taxon>Tracheophyta</taxon>
        <taxon>Spermatophyta</taxon>
        <taxon>Magnoliopsida</taxon>
        <taxon>eudicotyledons</taxon>
        <taxon>Gunneridae</taxon>
        <taxon>Pentapetalae</taxon>
        <taxon>asterids</taxon>
        <taxon>lamiids</taxon>
        <taxon>Solanales</taxon>
        <taxon>Convolvulaceae</taxon>
        <taxon>Cuscuteae</taxon>
        <taxon>Cuscuta</taxon>
        <taxon>Cuscuta subgen. Cuscuta</taxon>
    </lineage>
</organism>
<dbReference type="SUPFAM" id="SSF56112">
    <property type="entry name" value="Protein kinase-like (PK-like)"/>
    <property type="match status" value="1"/>
</dbReference>
<proteinExistence type="predicted"/>
<protein>
    <recommendedName>
        <fullName evidence="3">Protein kinase domain-containing protein</fullName>
    </recommendedName>
</protein>
<dbReference type="InterPro" id="IPR011009">
    <property type="entry name" value="Kinase-like_dom_sf"/>
</dbReference>
<dbReference type="Proteomes" id="UP001152523">
    <property type="component" value="Unassembled WGS sequence"/>
</dbReference>
<dbReference type="Gene3D" id="1.10.510.10">
    <property type="entry name" value="Transferase(Phosphotransferase) domain 1"/>
    <property type="match status" value="1"/>
</dbReference>
<name>A0AAV0C698_9ASTE</name>
<dbReference type="PANTHER" id="PTHR35115:SF1">
    <property type="entry name" value="PROTEIN IN CHLOROPLAST ATPASE BIOGENESIS, CHLOROPLASTIC"/>
    <property type="match status" value="1"/>
</dbReference>
<dbReference type="InterPro" id="IPR045287">
    <property type="entry name" value="PAB"/>
</dbReference>
<evidence type="ECO:0008006" key="3">
    <source>
        <dbReference type="Google" id="ProtNLM"/>
    </source>
</evidence>
<keyword evidence="2" id="KW-1185">Reference proteome</keyword>
<dbReference type="EMBL" id="CAMAPF010000011">
    <property type="protein sequence ID" value="CAH9064380.1"/>
    <property type="molecule type" value="Genomic_DNA"/>
</dbReference>